<accession>A0A2S0NDL1</accession>
<dbReference type="PANTHER" id="PTHR47053:SF1">
    <property type="entry name" value="MUREIN DD-ENDOPEPTIDASE MEPH-RELATED"/>
    <property type="match status" value="1"/>
</dbReference>
<feature type="domain" description="NlpC/P60" evidence="5">
    <location>
        <begin position="162"/>
        <end position="289"/>
    </location>
</feature>
<proteinExistence type="inferred from homology"/>
<evidence type="ECO:0000256" key="1">
    <source>
        <dbReference type="ARBA" id="ARBA00007074"/>
    </source>
</evidence>
<evidence type="ECO:0000256" key="2">
    <source>
        <dbReference type="ARBA" id="ARBA00022670"/>
    </source>
</evidence>
<keyword evidence="2" id="KW-0645">Protease</keyword>
<dbReference type="Proteomes" id="UP000237889">
    <property type="component" value="Chromosome"/>
</dbReference>
<dbReference type="PROSITE" id="PS51935">
    <property type="entry name" value="NLPC_P60"/>
    <property type="match status" value="1"/>
</dbReference>
<name>A0A2S0NDL1_9HYPH</name>
<evidence type="ECO:0000256" key="3">
    <source>
        <dbReference type="ARBA" id="ARBA00022801"/>
    </source>
</evidence>
<dbReference type="KEGG" id="phr:C6569_14865"/>
<dbReference type="InterPro" id="IPR051202">
    <property type="entry name" value="Peptidase_C40"/>
</dbReference>
<dbReference type="RefSeq" id="WP_106749579.1">
    <property type="nucleotide sequence ID" value="NZ_CP027668.1"/>
</dbReference>
<dbReference type="Pfam" id="PF00877">
    <property type="entry name" value="NLPC_P60"/>
    <property type="match status" value="1"/>
</dbReference>
<dbReference type="InterPro" id="IPR038765">
    <property type="entry name" value="Papain-like_cys_pep_sf"/>
</dbReference>
<dbReference type="GO" id="GO:0008234">
    <property type="term" value="F:cysteine-type peptidase activity"/>
    <property type="evidence" value="ECO:0007669"/>
    <property type="project" value="UniProtKB-KW"/>
</dbReference>
<keyword evidence="3" id="KW-0378">Hydrolase</keyword>
<dbReference type="AlphaFoldDB" id="A0A2S0NDL1"/>
<keyword evidence="7" id="KW-1185">Reference proteome</keyword>
<comment type="similarity">
    <text evidence="1">Belongs to the peptidase C40 family.</text>
</comment>
<dbReference type="GO" id="GO:0006508">
    <property type="term" value="P:proteolysis"/>
    <property type="evidence" value="ECO:0007669"/>
    <property type="project" value="UniProtKB-KW"/>
</dbReference>
<dbReference type="Pfam" id="PF18348">
    <property type="entry name" value="SH3_16"/>
    <property type="match status" value="1"/>
</dbReference>
<evidence type="ECO:0000259" key="5">
    <source>
        <dbReference type="PROSITE" id="PS51935"/>
    </source>
</evidence>
<evidence type="ECO:0000313" key="6">
    <source>
        <dbReference type="EMBL" id="AVO46238.1"/>
    </source>
</evidence>
<dbReference type="PANTHER" id="PTHR47053">
    <property type="entry name" value="MUREIN DD-ENDOPEPTIDASE MEPH-RELATED"/>
    <property type="match status" value="1"/>
</dbReference>
<dbReference type="SUPFAM" id="SSF54001">
    <property type="entry name" value="Cysteine proteinases"/>
    <property type="match status" value="1"/>
</dbReference>
<evidence type="ECO:0000313" key="7">
    <source>
        <dbReference type="Proteomes" id="UP000237889"/>
    </source>
</evidence>
<dbReference type="InterPro" id="IPR041382">
    <property type="entry name" value="SH3_16"/>
</dbReference>
<organism evidence="6 7">
    <name type="scientific">Phreatobacter cathodiphilus</name>
    <dbReference type="NCBI Taxonomy" id="1868589"/>
    <lineage>
        <taxon>Bacteria</taxon>
        <taxon>Pseudomonadati</taxon>
        <taxon>Pseudomonadota</taxon>
        <taxon>Alphaproteobacteria</taxon>
        <taxon>Hyphomicrobiales</taxon>
        <taxon>Phreatobacteraceae</taxon>
        <taxon>Phreatobacter</taxon>
    </lineage>
</organism>
<evidence type="ECO:0000256" key="4">
    <source>
        <dbReference type="ARBA" id="ARBA00022807"/>
    </source>
</evidence>
<dbReference type="InterPro" id="IPR000064">
    <property type="entry name" value="NLP_P60_dom"/>
</dbReference>
<dbReference type="OrthoDB" id="9813368at2"/>
<dbReference type="EMBL" id="CP027668">
    <property type="protein sequence ID" value="AVO46238.1"/>
    <property type="molecule type" value="Genomic_DNA"/>
</dbReference>
<keyword evidence="4" id="KW-0788">Thiol protease</keyword>
<dbReference type="Gene3D" id="3.90.1720.10">
    <property type="entry name" value="endopeptidase domain like (from Nostoc punctiforme)"/>
    <property type="match status" value="1"/>
</dbReference>
<reference evidence="6 7" key="1">
    <citation type="submission" date="2018-03" db="EMBL/GenBank/DDBJ databases">
        <title>Genome sequencing of Phreatobacter sp.</title>
        <authorList>
            <person name="Kim S.-J."/>
            <person name="Heo J."/>
            <person name="Kwon S.-W."/>
        </authorList>
    </citation>
    <scope>NUCLEOTIDE SEQUENCE [LARGE SCALE GENOMIC DNA]</scope>
    <source>
        <strain evidence="6 7">S-12</strain>
    </source>
</reference>
<gene>
    <name evidence="6" type="ORF">C6569_14865</name>
</gene>
<protein>
    <submittedName>
        <fullName evidence="6">Peptidase P60</fullName>
    </submittedName>
</protein>
<sequence length="292" mass="31499">MTFSLPPVFDRRLTPARADLAAAHLKGQVESARFVEGRPMRTDLPLVPLAPSRLMNAARDSELLLGEEVTVYDEDGGFAYVQSDRDGYVGYAIAGAFRPRRRPATHRVAVARTHLYPGPSIKLPPTFPIHRNSLLTIERETAEFAVTDTGGHVIAAHLAPVEQVETDFVAVAETYLGTPYLWAGRTTFGIDCSGLVQSALEACGIAVPRDTDMQEKAVGAAVPFAGDPATLARGDLVFWKGHVGIVSGPDELLHANGHHMMVVKEPLSGAIARIRDKSYGEVTGVRRLQAVA</sequence>